<feature type="compositionally biased region" description="Polar residues" evidence="1">
    <location>
        <begin position="458"/>
        <end position="467"/>
    </location>
</feature>
<name>A0A1U7YGS8_NICSY</name>
<feature type="region of interest" description="Disordered" evidence="1">
    <location>
        <begin position="427"/>
        <end position="535"/>
    </location>
</feature>
<feature type="compositionally biased region" description="Polar residues" evidence="1">
    <location>
        <begin position="320"/>
        <end position="365"/>
    </location>
</feature>
<sequence>MAWAKCDCNAPDNKALAPDSSQGTHKGSKLQIDQVKGSYTTHAVHMGSSWLLLKAGRLFKSHIYIGKHRQVIQYEGEHFLCKNCERLGHTQGSCPYASPNTPQQPPVLPSSTTNELREEWHTVSFSRKKTSPSQQQNPSPDNIGIKEYTNQFAKLQIHPTDTDNTTSTSRTDSMIAQCMEADMEPLFLDDGHMADCLTTSLPVSSSNDPRLNDFNSTNPTTKPHMPIDTSKLTQTPSQMHALEASIPPSTVITTSHLSTTTACNRQMADRNLQSSLKFCPKYFGNPSTPQTVCMPIDSISIHLPIPTTPHSSSPSESLINQGDNHATNSTISQKEAKPNSNTQSSIPNSHEQPPSPTAQSTPLLNFSSTSPEPSTSFLAGDGPHGPCHLLQHDDQCPGDFPNNPKPSVSRTTSFQRNASCNELLCQPDMAQSNPSTSISQPQPHSDSGDAATMEHALSQPTTNITPPTSQPPLLYTRRIDHTEPHLHAMENPTPPQPNSTSGGPSISHARKYPSKQSSSNIKPGSRRGGLRPLPP</sequence>
<accession>A0A1U7YGS8</accession>
<feature type="compositionally biased region" description="Low complexity" evidence="1">
    <location>
        <begin position="366"/>
        <end position="377"/>
    </location>
</feature>
<feature type="compositionally biased region" description="Polar residues" evidence="1">
    <location>
        <begin position="405"/>
        <end position="414"/>
    </location>
</feature>
<reference evidence="3" key="2">
    <citation type="submission" date="2025-08" db="UniProtKB">
        <authorList>
            <consortium name="RefSeq"/>
        </authorList>
    </citation>
    <scope>IDENTIFICATION</scope>
    <source>
        <tissue evidence="3">Leaf</tissue>
    </source>
</reference>
<dbReference type="RefSeq" id="XP_009801146.1">
    <property type="nucleotide sequence ID" value="XM_009802844.1"/>
</dbReference>
<proteinExistence type="predicted"/>
<feature type="compositionally biased region" description="Basic and acidic residues" evidence="1">
    <location>
        <begin position="477"/>
        <end position="488"/>
    </location>
</feature>
<evidence type="ECO:0000313" key="2">
    <source>
        <dbReference type="Proteomes" id="UP000189701"/>
    </source>
</evidence>
<protein>
    <submittedName>
        <fullName evidence="3">Myb-like protein U</fullName>
    </submittedName>
</protein>
<reference evidence="2" key="1">
    <citation type="journal article" date="2013" name="Genome Biol.">
        <title>Reference genomes and transcriptomes of Nicotiana sylvestris and Nicotiana tomentosiformis.</title>
        <authorList>
            <person name="Sierro N."/>
            <person name="Battey J.N."/>
            <person name="Ouadi S."/>
            <person name="Bovet L."/>
            <person name="Goepfert S."/>
            <person name="Bakaher N."/>
            <person name="Peitsch M.C."/>
            <person name="Ivanov N.V."/>
        </authorList>
    </citation>
    <scope>NUCLEOTIDE SEQUENCE [LARGE SCALE GENOMIC DNA]</scope>
</reference>
<dbReference type="Proteomes" id="UP000189701">
    <property type="component" value="Unplaced"/>
</dbReference>
<feature type="compositionally biased region" description="Low complexity" evidence="1">
    <location>
        <begin position="304"/>
        <end position="319"/>
    </location>
</feature>
<evidence type="ECO:0000313" key="3">
    <source>
        <dbReference type="RefSeq" id="XP_009801146.1"/>
    </source>
</evidence>
<feature type="region of interest" description="Disordered" evidence="1">
    <location>
        <begin position="95"/>
        <end position="144"/>
    </location>
</feature>
<keyword evidence="2" id="KW-1185">Reference proteome</keyword>
<gene>
    <name evidence="3" type="primary">LOC104246932</name>
</gene>
<dbReference type="AlphaFoldDB" id="A0A1U7YGS8"/>
<feature type="region of interest" description="Disordered" evidence="1">
    <location>
        <begin position="304"/>
        <end position="414"/>
    </location>
</feature>
<evidence type="ECO:0000256" key="1">
    <source>
        <dbReference type="SAM" id="MobiDB-lite"/>
    </source>
</evidence>
<feature type="compositionally biased region" description="Polar residues" evidence="1">
    <location>
        <begin position="131"/>
        <end position="140"/>
    </location>
</feature>
<organism evidence="2 3">
    <name type="scientific">Nicotiana sylvestris</name>
    <name type="common">Wood tobacco</name>
    <name type="synonym">South American tobacco</name>
    <dbReference type="NCBI Taxonomy" id="4096"/>
    <lineage>
        <taxon>Eukaryota</taxon>
        <taxon>Viridiplantae</taxon>
        <taxon>Streptophyta</taxon>
        <taxon>Embryophyta</taxon>
        <taxon>Tracheophyta</taxon>
        <taxon>Spermatophyta</taxon>
        <taxon>Magnoliopsida</taxon>
        <taxon>eudicotyledons</taxon>
        <taxon>Gunneridae</taxon>
        <taxon>Pentapetalae</taxon>
        <taxon>asterids</taxon>
        <taxon>lamiids</taxon>
        <taxon>Solanales</taxon>
        <taxon>Solanaceae</taxon>
        <taxon>Nicotianoideae</taxon>
        <taxon>Nicotianeae</taxon>
        <taxon>Nicotiana</taxon>
    </lineage>
</organism>
<feature type="compositionally biased region" description="Polar residues" evidence="1">
    <location>
        <begin position="429"/>
        <end position="445"/>
    </location>
</feature>